<keyword evidence="6 11" id="KW-0418">Kinase</keyword>
<feature type="transmembrane region" description="Helical" evidence="9">
    <location>
        <begin position="122"/>
        <end position="142"/>
    </location>
</feature>
<dbReference type="EC" id="2.7.13.3" evidence="2"/>
<evidence type="ECO:0000313" key="12">
    <source>
        <dbReference type="Proteomes" id="UP001602058"/>
    </source>
</evidence>
<dbReference type="PANTHER" id="PTHR24421:SF10">
    <property type="entry name" value="NITRATE_NITRITE SENSOR PROTEIN NARQ"/>
    <property type="match status" value="1"/>
</dbReference>
<evidence type="ECO:0000259" key="10">
    <source>
        <dbReference type="Pfam" id="PF07730"/>
    </source>
</evidence>
<evidence type="ECO:0000256" key="7">
    <source>
        <dbReference type="ARBA" id="ARBA00022840"/>
    </source>
</evidence>
<dbReference type="Gene3D" id="1.20.5.1930">
    <property type="match status" value="1"/>
</dbReference>
<evidence type="ECO:0000256" key="2">
    <source>
        <dbReference type="ARBA" id="ARBA00012438"/>
    </source>
</evidence>
<keyword evidence="9" id="KW-0812">Transmembrane</keyword>
<keyword evidence="12" id="KW-1185">Reference proteome</keyword>
<evidence type="ECO:0000256" key="9">
    <source>
        <dbReference type="SAM" id="Phobius"/>
    </source>
</evidence>
<keyword evidence="3" id="KW-0597">Phosphoprotein</keyword>
<evidence type="ECO:0000256" key="1">
    <source>
        <dbReference type="ARBA" id="ARBA00000085"/>
    </source>
</evidence>
<dbReference type="RefSeq" id="WP_351084795.1">
    <property type="nucleotide sequence ID" value="NZ_JBEOZG010000028.1"/>
</dbReference>
<dbReference type="Proteomes" id="UP001602058">
    <property type="component" value="Unassembled WGS sequence"/>
</dbReference>
<gene>
    <name evidence="11" type="ORF">ACFY1D_34945</name>
</gene>
<evidence type="ECO:0000256" key="3">
    <source>
        <dbReference type="ARBA" id="ARBA00022553"/>
    </source>
</evidence>
<dbReference type="GO" id="GO:0016301">
    <property type="term" value="F:kinase activity"/>
    <property type="evidence" value="ECO:0007669"/>
    <property type="project" value="UniProtKB-KW"/>
</dbReference>
<evidence type="ECO:0000256" key="8">
    <source>
        <dbReference type="ARBA" id="ARBA00023012"/>
    </source>
</evidence>
<feature type="transmembrane region" description="Helical" evidence="9">
    <location>
        <begin position="98"/>
        <end position="116"/>
    </location>
</feature>
<dbReference type="Gene3D" id="3.30.565.10">
    <property type="entry name" value="Histidine kinase-like ATPase, C-terminal domain"/>
    <property type="match status" value="1"/>
</dbReference>
<comment type="caution">
    <text evidence="11">The sequence shown here is derived from an EMBL/GenBank/DDBJ whole genome shotgun (WGS) entry which is preliminary data.</text>
</comment>
<comment type="catalytic activity">
    <reaction evidence="1">
        <text>ATP + protein L-histidine = ADP + protein N-phospho-L-histidine.</text>
        <dbReference type="EC" id="2.7.13.3"/>
    </reaction>
</comment>
<evidence type="ECO:0000256" key="6">
    <source>
        <dbReference type="ARBA" id="ARBA00022777"/>
    </source>
</evidence>
<dbReference type="InterPro" id="IPR050482">
    <property type="entry name" value="Sensor_HK_TwoCompSys"/>
</dbReference>
<feature type="transmembrane region" description="Helical" evidence="9">
    <location>
        <begin position="12"/>
        <end position="30"/>
    </location>
</feature>
<dbReference type="PANTHER" id="PTHR24421">
    <property type="entry name" value="NITRATE/NITRITE SENSOR PROTEIN NARX-RELATED"/>
    <property type="match status" value="1"/>
</dbReference>
<dbReference type="EMBL" id="JBIAWJ010000027">
    <property type="protein sequence ID" value="MFF4526591.1"/>
    <property type="molecule type" value="Genomic_DNA"/>
</dbReference>
<dbReference type="SUPFAM" id="SSF55874">
    <property type="entry name" value="ATPase domain of HSP90 chaperone/DNA topoisomerase II/histidine kinase"/>
    <property type="match status" value="1"/>
</dbReference>
<evidence type="ECO:0000256" key="5">
    <source>
        <dbReference type="ARBA" id="ARBA00022741"/>
    </source>
</evidence>
<dbReference type="InterPro" id="IPR036890">
    <property type="entry name" value="HATPase_C_sf"/>
</dbReference>
<reference evidence="11 12" key="1">
    <citation type="submission" date="2024-10" db="EMBL/GenBank/DDBJ databases">
        <title>The Natural Products Discovery Center: Release of the First 8490 Sequenced Strains for Exploring Actinobacteria Biosynthetic Diversity.</title>
        <authorList>
            <person name="Kalkreuter E."/>
            <person name="Kautsar S.A."/>
            <person name="Yang D."/>
            <person name="Bader C.D."/>
            <person name="Teijaro C.N."/>
            <person name="Fluegel L."/>
            <person name="Davis C.M."/>
            <person name="Simpson J.R."/>
            <person name="Lauterbach L."/>
            <person name="Steele A.D."/>
            <person name="Gui C."/>
            <person name="Meng S."/>
            <person name="Li G."/>
            <person name="Viehrig K."/>
            <person name="Ye F."/>
            <person name="Su P."/>
            <person name="Kiefer A.F."/>
            <person name="Nichols A."/>
            <person name="Cepeda A.J."/>
            <person name="Yan W."/>
            <person name="Fan B."/>
            <person name="Jiang Y."/>
            <person name="Adhikari A."/>
            <person name="Zheng C.-J."/>
            <person name="Schuster L."/>
            <person name="Cowan T.M."/>
            <person name="Smanski M.J."/>
            <person name="Chevrette M.G."/>
            <person name="De Carvalho L.P.S."/>
            <person name="Shen B."/>
        </authorList>
    </citation>
    <scope>NUCLEOTIDE SEQUENCE [LARGE SCALE GENOMIC DNA]</scope>
    <source>
        <strain evidence="11 12">NPDC001390</strain>
    </source>
</reference>
<keyword evidence="7" id="KW-0067">ATP-binding</keyword>
<dbReference type="InterPro" id="IPR011712">
    <property type="entry name" value="Sig_transdc_His_kin_sub3_dim/P"/>
</dbReference>
<sequence length="384" mass="40852">MGQVSSRESRRWAAYGRGALVALCALAAVLNDVAAQGRYLAPVVITVLVCGAALLVPRLRWPAAPLLVTVATAWWGTLLLPMLAVVLYDLAVDRRARIAVGCAVAALGANLLGYRPTSLWTAQSYASTLVLPVLAVLVGLWLGSRRRLVQALAADVEHLRVEARLREDAARAAERSRIAAEMHDVLAHRLSLIALHTGVLATKSDTLPAPVAERLGLLRTTSVEALTDLRDVLGVLRDSDAAQTSPALTPVMRDIRELADEARAAGQHIGLITEGRPEDAPTTHRLAVYRIVQEALTNARKHADGAVVTVRIDYRPPATLVEVTNPPGTPRTDAVGSGYGLVGLRERVTTLGGWLTAGPAGAGSWRLAARIPHPAALEQNGTRT</sequence>
<dbReference type="CDD" id="cd16917">
    <property type="entry name" value="HATPase_UhpB-NarQ-NarX-like"/>
    <property type="match status" value="1"/>
</dbReference>
<protein>
    <recommendedName>
        <fullName evidence="2">histidine kinase</fullName>
        <ecNumber evidence="2">2.7.13.3</ecNumber>
    </recommendedName>
</protein>
<keyword evidence="9" id="KW-1133">Transmembrane helix</keyword>
<keyword evidence="4" id="KW-0808">Transferase</keyword>
<evidence type="ECO:0000256" key="4">
    <source>
        <dbReference type="ARBA" id="ARBA00022679"/>
    </source>
</evidence>
<name>A0ABW6UT00_9ACTN</name>
<evidence type="ECO:0000313" key="11">
    <source>
        <dbReference type="EMBL" id="MFF4526591.1"/>
    </source>
</evidence>
<keyword evidence="9" id="KW-0472">Membrane</keyword>
<proteinExistence type="predicted"/>
<feature type="domain" description="Signal transduction histidine kinase subgroup 3 dimerisation and phosphoacceptor" evidence="10">
    <location>
        <begin position="174"/>
        <end position="239"/>
    </location>
</feature>
<keyword evidence="8" id="KW-0902">Two-component regulatory system</keyword>
<keyword evidence="5" id="KW-0547">Nucleotide-binding</keyword>
<feature type="transmembrane region" description="Helical" evidence="9">
    <location>
        <begin position="39"/>
        <end position="57"/>
    </location>
</feature>
<organism evidence="11 12">
    <name type="scientific">Streptomyces bluensis</name>
    <dbReference type="NCBI Taxonomy" id="33897"/>
    <lineage>
        <taxon>Bacteria</taxon>
        <taxon>Bacillati</taxon>
        <taxon>Actinomycetota</taxon>
        <taxon>Actinomycetes</taxon>
        <taxon>Kitasatosporales</taxon>
        <taxon>Streptomycetaceae</taxon>
        <taxon>Streptomyces</taxon>
    </lineage>
</organism>
<feature type="transmembrane region" description="Helical" evidence="9">
    <location>
        <begin position="63"/>
        <end position="86"/>
    </location>
</feature>
<accession>A0ABW6UT00</accession>
<dbReference type="Pfam" id="PF07730">
    <property type="entry name" value="HisKA_3"/>
    <property type="match status" value="1"/>
</dbReference>